<sequence>MADLPAENSNSQKYRWIKWSTGVLDAALDSVRHRDALYAGTEQVVLKTPLVAALLCTGGTASLLKHARPTLSQTPAPPETRPFIQNEDTFPISASPHLSSPVSGPSKPIESQLNQISINLKEAGRHLSRSSSPRPLINIPTKLYPYNKALNAQ</sequence>
<gene>
    <name evidence="2" type="ORF">TCEB3V08_LOCUS12083</name>
</gene>
<dbReference type="AlphaFoldDB" id="A0A7R9HCL2"/>
<feature type="compositionally biased region" description="Polar residues" evidence="1">
    <location>
        <begin position="96"/>
        <end position="108"/>
    </location>
</feature>
<feature type="region of interest" description="Disordered" evidence="1">
    <location>
        <begin position="69"/>
        <end position="108"/>
    </location>
</feature>
<accession>A0A7R9HCL2</accession>
<reference evidence="2" key="1">
    <citation type="submission" date="2020-11" db="EMBL/GenBank/DDBJ databases">
        <authorList>
            <person name="Tran Van P."/>
        </authorList>
    </citation>
    <scope>NUCLEOTIDE SEQUENCE</scope>
</reference>
<evidence type="ECO:0000313" key="2">
    <source>
        <dbReference type="EMBL" id="CAD7414384.1"/>
    </source>
</evidence>
<evidence type="ECO:0000256" key="1">
    <source>
        <dbReference type="SAM" id="MobiDB-lite"/>
    </source>
</evidence>
<name>A0A7R9HCL2_TIMCR</name>
<proteinExistence type="predicted"/>
<dbReference type="EMBL" id="OC324633">
    <property type="protein sequence ID" value="CAD7414384.1"/>
    <property type="molecule type" value="Genomic_DNA"/>
</dbReference>
<organism evidence="2">
    <name type="scientific">Timema cristinae</name>
    <name type="common">Walking stick</name>
    <dbReference type="NCBI Taxonomy" id="61476"/>
    <lineage>
        <taxon>Eukaryota</taxon>
        <taxon>Metazoa</taxon>
        <taxon>Ecdysozoa</taxon>
        <taxon>Arthropoda</taxon>
        <taxon>Hexapoda</taxon>
        <taxon>Insecta</taxon>
        <taxon>Pterygota</taxon>
        <taxon>Neoptera</taxon>
        <taxon>Polyneoptera</taxon>
        <taxon>Phasmatodea</taxon>
        <taxon>Timematodea</taxon>
        <taxon>Timematoidea</taxon>
        <taxon>Timematidae</taxon>
        <taxon>Timema</taxon>
    </lineage>
</organism>
<protein>
    <submittedName>
        <fullName evidence="2">Uncharacterized protein</fullName>
    </submittedName>
</protein>